<feature type="transmembrane region" description="Helical" evidence="1">
    <location>
        <begin position="319"/>
        <end position="337"/>
    </location>
</feature>
<feature type="transmembrane region" description="Helical" evidence="1">
    <location>
        <begin position="40"/>
        <end position="57"/>
    </location>
</feature>
<keyword evidence="1" id="KW-0472">Membrane</keyword>
<evidence type="ECO:0000313" key="3">
    <source>
        <dbReference type="Proteomes" id="UP000178098"/>
    </source>
</evidence>
<accession>A0A1F7HEZ5</accession>
<dbReference type="EMBL" id="MFZT01000049">
    <property type="protein sequence ID" value="OGK29352.1"/>
    <property type="molecule type" value="Genomic_DNA"/>
</dbReference>
<protein>
    <recommendedName>
        <fullName evidence="4">DUF2723 domain-containing protein</fullName>
    </recommendedName>
</protein>
<feature type="transmembrane region" description="Helical" evidence="1">
    <location>
        <begin position="140"/>
        <end position="172"/>
    </location>
</feature>
<feature type="transmembrane region" description="Helical" evidence="1">
    <location>
        <begin position="64"/>
        <end position="85"/>
    </location>
</feature>
<dbReference type="AlphaFoldDB" id="A0A1F7HEZ5"/>
<evidence type="ECO:0000313" key="2">
    <source>
        <dbReference type="EMBL" id="OGK29352.1"/>
    </source>
</evidence>
<feature type="transmembrane region" description="Helical" evidence="1">
    <location>
        <begin position="116"/>
        <end position="134"/>
    </location>
</feature>
<feature type="transmembrane region" description="Helical" evidence="1">
    <location>
        <begin position="91"/>
        <end position="109"/>
    </location>
</feature>
<evidence type="ECO:0008006" key="4">
    <source>
        <dbReference type="Google" id="ProtNLM"/>
    </source>
</evidence>
<reference evidence="2 3" key="1">
    <citation type="journal article" date="2016" name="Nat. Commun.">
        <title>Thousands of microbial genomes shed light on interconnected biogeochemical processes in an aquifer system.</title>
        <authorList>
            <person name="Anantharaman K."/>
            <person name="Brown C.T."/>
            <person name="Hug L.A."/>
            <person name="Sharon I."/>
            <person name="Castelle C.J."/>
            <person name="Probst A.J."/>
            <person name="Thomas B.C."/>
            <person name="Singh A."/>
            <person name="Wilkins M.J."/>
            <person name="Karaoz U."/>
            <person name="Brodie E.L."/>
            <person name="Williams K.H."/>
            <person name="Hubbard S.S."/>
            <person name="Banfield J.F."/>
        </authorList>
    </citation>
    <scope>NUCLEOTIDE SEQUENCE [LARGE SCALE GENOMIC DNA]</scope>
</reference>
<feature type="transmembrane region" description="Helical" evidence="1">
    <location>
        <begin position="285"/>
        <end position="307"/>
    </location>
</feature>
<keyword evidence="1" id="KW-1133">Transmembrane helix</keyword>
<feature type="transmembrane region" description="Helical" evidence="1">
    <location>
        <begin position="258"/>
        <end position="278"/>
    </location>
</feature>
<dbReference type="PANTHER" id="PTHR16214:SF3">
    <property type="entry name" value="TRANSMEMBRANE PROTEIN 260"/>
    <property type="match status" value="1"/>
</dbReference>
<feature type="transmembrane region" description="Helical" evidence="1">
    <location>
        <begin position="184"/>
        <end position="206"/>
    </location>
</feature>
<name>A0A1F7HEZ5_9BACT</name>
<dbReference type="Pfam" id="PF11028">
    <property type="entry name" value="TMEM260-like"/>
    <property type="match status" value="1"/>
</dbReference>
<dbReference type="PANTHER" id="PTHR16214">
    <property type="entry name" value="TRANSMEMBRANE PROTEIN 260"/>
    <property type="match status" value="1"/>
</dbReference>
<feature type="transmembrane region" description="Helical" evidence="1">
    <location>
        <begin position="349"/>
        <end position="368"/>
    </location>
</feature>
<proteinExistence type="predicted"/>
<comment type="caution">
    <text evidence="2">The sequence shown here is derived from an EMBL/GenBank/DDBJ whole genome shotgun (WGS) entry which is preliminary data.</text>
</comment>
<dbReference type="Proteomes" id="UP000178098">
    <property type="component" value="Unassembled WGS sequence"/>
</dbReference>
<gene>
    <name evidence="2" type="ORF">A3D08_02155</name>
</gene>
<organism evidence="2 3">
    <name type="scientific">Candidatus Roizmanbacteria bacterium RIFCSPHIGHO2_02_FULL_43_11</name>
    <dbReference type="NCBI Taxonomy" id="1802043"/>
    <lineage>
        <taxon>Bacteria</taxon>
        <taxon>Candidatus Roizmaniibacteriota</taxon>
    </lineage>
</organism>
<dbReference type="InterPro" id="IPR021280">
    <property type="entry name" value="TMEM260-like"/>
</dbReference>
<keyword evidence="1" id="KW-0812">Transmembrane</keyword>
<dbReference type="InterPro" id="IPR052724">
    <property type="entry name" value="GT117_domain-containing"/>
</dbReference>
<sequence>MILFLVYFLFFLFFQTITIYGGDAGDLVAAAYVRGFAHPPGYPLYSFFGYLVTRIPFSTVAWRVSLLSSIPAALTLMNLYLSLHILTRSRAVALIASLFLAANYLFWLYAIVPEVFLMHMFLSSSLILLGLIYYREPKVWHIYIGSLILGLGFSHHHMIVLAIPPLLYLFALKRRSAHMNVKQYALAVLSFGAGLLPYLWIIFVAFKIPLIAWSDPRTVSKFFKLITRADYGTFQSAVAIGNQIQSRFLQFGFIFENYLQDFTVLGILLCVIGMLGLLRKDRRLFVYLFSSWLIAGPLYFFYASYLYTSGFLIATAERFLLPSYYIATIFIGLGIYYTQQFLKKSRTLYYIPQATAIILALILLSVNYPKLSILKNDTTAEKFGIDIVRPVEKNSILLLSGDIAIFNTQHAVYVLGVRPDVTPIHLAKFLAGKMDAQVRKYYPWVEVPPFSQELSFFHAFIDMNYSTHPIYTTMQVSNIPTEYTLIPQGMLLRLYKKTDVPPYTEVIATSNKFWASYQEPLSGSLQKYHNLMLANVLDYYTAGRTRNAVMASIYGQDLLESIRQVKNGQKLQPKDQNLAGLLVLNYIDLKKCADAKQALDAYKQLLPQPETHKRYVEFMLQLTIQCGDKQDVSAWRKKLEEIERKSEIPLQNL</sequence>
<evidence type="ECO:0000256" key="1">
    <source>
        <dbReference type="SAM" id="Phobius"/>
    </source>
</evidence>